<dbReference type="GO" id="GO:0006015">
    <property type="term" value="P:5-phosphoribose 1-diphosphate biosynthetic process"/>
    <property type="evidence" value="ECO:0007669"/>
    <property type="project" value="UniProtKB-UniPathway"/>
</dbReference>
<keyword evidence="5" id="KW-0547">Nucleotide-binding</keyword>
<dbReference type="Proteomes" id="UP000030021">
    <property type="component" value="Unassembled WGS sequence"/>
</dbReference>
<dbReference type="InterPro" id="IPR027417">
    <property type="entry name" value="P-loop_NTPase"/>
</dbReference>
<dbReference type="SMART" id="SM00072">
    <property type="entry name" value="GuKc"/>
    <property type="match status" value="1"/>
</dbReference>
<sequence>MTRGRLIAVVGPSGVGKDTLMRAMIAERPGLRRVRRVITRAPDPEGEGHEAVSETEFDARLKEGGFSLHWRAHGLRYGVPVGVCLDLAAGRDLLVNLSRGVLEQAQARFQPFVILHLTATPQVLAARLAARGRENPQDIAERLTGADMALPEGVGPVVTLDTDAPLPRLTKSALKSIYAVRV</sequence>
<feature type="domain" description="Guanylate kinase-like" evidence="7">
    <location>
        <begin position="4"/>
        <end position="175"/>
    </location>
</feature>
<protein>
    <recommendedName>
        <fullName evidence="3">ribose 1,5-bisphosphate phosphokinase</fullName>
        <ecNumber evidence="3">2.7.4.23</ecNumber>
    </recommendedName>
</protein>
<dbReference type="PROSITE" id="PS50052">
    <property type="entry name" value="GUANYLATE_KINASE_2"/>
    <property type="match status" value="1"/>
</dbReference>
<dbReference type="UniPathway" id="UPA00087">
    <property type="reaction ID" value="UER00175"/>
</dbReference>
<evidence type="ECO:0000256" key="3">
    <source>
        <dbReference type="ARBA" id="ARBA00012892"/>
    </source>
</evidence>
<dbReference type="STRING" id="215743.ROSMUCSMR3_01317"/>
<evidence type="ECO:0000256" key="6">
    <source>
        <dbReference type="ARBA" id="ARBA00022840"/>
    </source>
</evidence>
<organism evidence="8 9">
    <name type="scientific">Roseovarius mucosus DSM 17069</name>
    <dbReference type="NCBI Taxonomy" id="1288298"/>
    <lineage>
        <taxon>Bacteria</taxon>
        <taxon>Pseudomonadati</taxon>
        <taxon>Pseudomonadota</taxon>
        <taxon>Alphaproteobacteria</taxon>
        <taxon>Rhodobacterales</taxon>
        <taxon>Roseobacteraceae</taxon>
        <taxon>Roseovarius</taxon>
    </lineage>
</organism>
<proteinExistence type="predicted"/>
<gene>
    <name evidence="8" type="ORF">rosmuc_01789</name>
</gene>
<accession>A0A0A0HLM5</accession>
<dbReference type="PANTHER" id="PTHR23117">
    <property type="entry name" value="GUANYLATE KINASE-RELATED"/>
    <property type="match status" value="1"/>
</dbReference>
<dbReference type="HOGENOM" id="CLU_102477_0_0_5"/>
<dbReference type="InterPro" id="IPR008144">
    <property type="entry name" value="Guanylate_kin-like_dom"/>
</dbReference>
<keyword evidence="6" id="KW-0067">ATP-binding</keyword>
<comment type="caution">
    <text evidence="8">The sequence shown here is derived from an EMBL/GenBank/DDBJ whole genome shotgun (WGS) entry which is preliminary data.</text>
</comment>
<name>A0A0A0HLM5_9RHOB</name>
<comment type="catalytic activity">
    <reaction evidence="1">
        <text>alpha-D-ribose 1,5-bisphosphate + ATP = 5-phospho-alpha-D-ribose 1-diphosphate + ADP</text>
        <dbReference type="Rhea" id="RHEA:20109"/>
        <dbReference type="ChEBI" id="CHEBI:30616"/>
        <dbReference type="ChEBI" id="CHEBI:58017"/>
        <dbReference type="ChEBI" id="CHEBI:68688"/>
        <dbReference type="ChEBI" id="CHEBI:456216"/>
        <dbReference type="EC" id="2.7.4.23"/>
    </reaction>
</comment>
<evidence type="ECO:0000256" key="1">
    <source>
        <dbReference type="ARBA" id="ARBA00000373"/>
    </source>
</evidence>
<dbReference type="GO" id="GO:0005524">
    <property type="term" value="F:ATP binding"/>
    <property type="evidence" value="ECO:0007669"/>
    <property type="project" value="UniProtKB-KW"/>
</dbReference>
<keyword evidence="4 8" id="KW-0808">Transferase</keyword>
<dbReference type="RefSeq" id="WP_037272364.1">
    <property type="nucleotide sequence ID" value="NZ_KN293979.1"/>
</dbReference>
<dbReference type="EMBL" id="AONH01000010">
    <property type="protein sequence ID" value="KGM88095.1"/>
    <property type="molecule type" value="Genomic_DNA"/>
</dbReference>
<dbReference type="Gene3D" id="3.40.50.300">
    <property type="entry name" value="P-loop containing nucleotide triphosphate hydrolases"/>
    <property type="match status" value="1"/>
</dbReference>
<evidence type="ECO:0000256" key="4">
    <source>
        <dbReference type="ARBA" id="ARBA00022679"/>
    </source>
</evidence>
<dbReference type="InterPro" id="IPR008145">
    <property type="entry name" value="GK/Ca_channel_bsu"/>
</dbReference>
<dbReference type="NCBIfam" id="TIGR02322">
    <property type="entry name" value="phosphon_PhnN"/>
    <property type="match status" value="1"/>
</dbReference>
<dbReference type="AlphaFoldDB" id="A0A0A0HLM5"/>
<evidence type="ECO:0000313" key="9">
    <source>
        <dbReference type="Proteomes" id="UP000030021"/>
    </source>
</evidence>
<keyword evidence="8" id="KW-0418">Kinase</keyword>
<dbReference type="GO" id="GO:0033863">
    <property type="term" value="F:ribose 1,5-bisphosphate phosphokinase activity"/>
    <property type="evidence" value="ECO:0007669"/>
    <property type="project" value="UniProtKB-EC"/>
</dbReference>
<evidence type="ECO:0000259" key="7">
    <source>
        <dbReference type="PROSITE" id="PS50052"/>
    </source>
</evidence>
<dbReference type="PANTHER" id="PTHR23117:SF8">
    <property type="entry name" value="RIBOSE 1,5-BISPHOSPHATE PHOSPHOKINASE PHNN"/>
    <property type="match status" value="1"/>
</dbReference>
<dbReference type="SUPFAM" id="SSF52540">
    <property type="entry name" value="P-loop containing nucleoside triphosphate hydrolases"/>
    <property type="match status" value="1"/>
</dbReference>
<dbReference type="eggNOG" id="COG3709">
    <property type="taxonomic scope" value="Bacteria"/>
</dbReference>
<dbReference type="EC" id="2.7.4.23" evidence="3"/>
<dbReference type="OrthoDB" id="341217at2"/>
<dbReference type="GO" id="GO:0005829">
    <property type="term" value="C:cytosol"/>
    <property type="evidence" value="ECO:0007669"/>
    <property type="project" value="TreeGrafter"/>
</dbReference>
<dbReference type="PATRIC" id="fig|1288298.3.peg.1803"/>
<reference evidence="8 9" key="1">
    <citation type="submission" date="2013-01" db="EMBL/GenBank/DDBJ databases">
        <authorList>
            <person name="Fiebig A."/>
            <person name="Goeker M."/>
            <person name="Klenk H.-P.P."/>
        </authorList>
    </citation>
    <scope>NUCLEOTIDE SEQUENCE [LARGE SCALE GENOMIC DNA]</scope>
    <source>
        <strain evidence="8 9">DSM 17069</strain>
    </source>
</reference>
<comment type="pathway">
    <text evidence="2">Metabolic intermediate biosynthesis; 5-phospho-alpha-D-ribose 1-diphosphate biosynthesis; 5-phospho-alpha-D-ribose 1-diphosphate from D-ribose 5-phosphate (route II): step 3/3.</text>
</comment>
<dbReference type="InterPro" id="IPR012699">
    <property type="entry name" value="PhnN"/>
</dbReference>
<evidence type="ECO:0000256" key="2">
    <source>
        <dbReference type="ARBA" id="ARBA00005069"/>
    </source>
</evidence>
<evidence type="ECO:0000313" key="8">
    <source>
        <dbReference type="EMBL" id="KGM88095.1"/>
    </source>
</evidence>
<evidence type="ECO:0000256" key="5">
    <source>
        <dbReference type="ARBA" id="ARBA00022741"/>
    </source>
</evidence>